<name>A0AAV1C264_OLDCO</name>
<dbReference type="Pfam" id="PF03478">
    <property type="entry name" value="Beta-prop_KIB1-4"/>
    <property type="match status" value="2"/>
</dbReference>
<dbReference type="InterPro" id="IPR005174">
    <property type="entry name" value="KIB1-4_b-propeller"/>
</dbReference>
<feature type="domain" description="KIB1-4 beta-propeller" evidence="2">
    <location>
        <begin position="470"/>
        <end position="716"/>
    </location>
</feature>
<feature type="domain" description="F-box" evidence="1">
    <location>
        <begin position="404"/>
        <end position="436"/>
    </location>
</feature>
<evidence type="ECO:0000259" key="2">
    <source>
        <dbReference type="Pfam" id="PF03478"/>
    </source>
</evidence>
<keyword evidence="4" id="KW-1185">Reference proteome</keyword>
<dbReference type="AlphaFoldDB" id="A0AAV1C264"/>
<protein>
    <submittedName>
        <fullName evidence="3">OLC1v1022723C1</fullName>
    </submittedName>
</protein>
<proteinExistence type="predicted"/>
<sequence>MVESKSGDPWLVYLHGRHQTFCKISSPGVISKSIPQFRYTTILYSSPDGKWLVLVEDDNRAVYRFFPREKRIKERFFLWSPSTGESITLPTPRPSRQRCIITQALLLMSSDSTTGTTSPDLVLLFVSDMPLVLYCHVDYDWEWSEFNYARCIESQTRPTPLPQGYSLCSPVSFNGKIYATATSCPSDLVRIDIDGNSNCEMHLLMPEEDRSAHLQNRSSGFTSSSLSGYSTSYLVALGGDQDLCLISMLPCSFSRYQESLSISISTFNFSINSWEPRTGLNGGAVFLCDSYSLCSSPPGDNNEWSYIYFTFDQTMLCYRVEDERVTSHSLCPPMLQEGSWVSKRWILPNDAYIHGLHREVLISGMVDNSGYQKRKIVAKRTSKKRLRISKMENDAECVPYSSLLCDLSSEVLGLIANKLSFVDYINFRCVNKLCASMTVRSKTNPFPPCLIYKDRFNGVYNLVDSNLKHKLSVKVPEALREYKIRCCRDGWLLLEYKLLDYAFFNPFTMQVIPAGCKPDTKDGFINFTFLSKPSSPDCSILAMSRGRVWGRSRFVKHLPELGGGETKWWTFVVGKGGADEPPFLSHGCNSPVVSRNACYYLGDSGRLGLGRFIEEEKSLFRWEVLEDIEFPVKDFGCSYLTECGGRLVSILVGDKHGKRSWVRVFKLKEDDIERCWEEIDSLDGYCLYLSYSSSMSRLAETPDVANRIYFPKFCKDELVYYSLNSKRYHSMGSQHELQNSHKITMYWDCAWITPHRS</sequence>
<evidence type="ECO:0000313" key="4">
    <source>
        <dbReference type="Proteomes" id="UP001161247"/>
    </source>
</evidence>
<organism evidence="3 4">
    <name type="scientific">Oldenlandia corymbosa var. corymbosa</name>
    <dbReference type="NCBI Taxonomy" id="529605"/>
    <lineage>
        <taxon>Eukaryota</taxon>
        <taxon>Viridiplantae</taxon>
        <taxon>Streptophyta</taxon>
        <taxon>Embryophyta</taxon>
        <taxon>Tracheophyta</taxon>
        <taxon>Spermatophyta</taxon>
        <taxon>Magnoliopsida</taxon>
        <taxon>eudicotyledons</taxon>
        <taxon>Gunneridae</taxon>
        <taxon>Pentapetalae</taxon>
        <taxon>asterids</taxon>
        <taxon>lamiids</taxon>
        <taxon>Gentianales</taxon>
        <taxon>Rubiaceae</taxon>
        <taxon>Rubioideae</taxon>
        <taxon>Spermacoceae</taxon>
        <taxon>Hedyotis-Oldenlandia complex</taxon>
        <taxon>Oldenlandia</taxon>
    </lineage>
</organism>
<dbReference type="EMBL" id="OX459118">
    <property type="protein sequence ID" value="CAI9088412.1"/>
    <property type="molecule type" value="Genomic_DNA"/>
</dbReference>
<gene>
    <name evidence="3" type="ORF">OLC1_LOCUS995</name>
</gene>
<evidence type="ECO:0000259" key="1">
    <source>
        <dbReference type="Pfam" id="PF00646"/>
    </source>
</evidence>
<reference evidence="3" key="1">
    <citation type="submission" date="2023-03" db="EMBL/GenBank/DDBJ databases">
        <authorList>
            <person name="Julca I."/>
        </authorList>
    </citation>
    <scope>NUCLEOTIDE SEQUENCE</scope>
</reference>
<evidence type="ECO:0000313" key="3">
    <source>
        <dbReference type="EMBL" id="CAI9088412.1"/>
    </source>
</evidence>
<feature type="domain" description="KIB1-4 beta-propeller" evidence="2">
    <location>
        <begin position="33"/>
        <end position="312"/>
    </location>
</feature>
<dbReference type="InterPro" id="IPR001810">
    <property type="entry name" value="F-box_dom"/>
</dbReference>
<dbReference type="SUPFAM" id="SSF50965">
    <property type="entry name" value="Galactose oxidase, central domain"/>
    <property type="match status" value="1"/>
</dbReference>
<dbReference type="PANTHER" id="PTHR33127">
    <property type="entry name" value="TRANSMEMBRANE PROTEIN"/>
    <property type="match status" value="1"/>
</dbReference>
<dbReference type="PANTHER" id="PTHR33127:SF35">
    <property type="entry name" value="F-BOX DOMAIN-CONTAINING PROTEIN"/>
    <property type="match status" value="1"/>
</dbReference>
<dbReference type="Proteomes" id="UP001161247">
    <property type="component" value="Chromosome 1"/>
</dbReference>
<dbReference type="Pfam" id="PF00646">
    <property type="entry name" value="F-box"/>
    <property type="match status" value="1"/>
</dbReference>
<dbReference type="InterPro" id="IPR011043">
    <property type="entry name" value="Gal_Oxase/kelch_b-propeller"/>
</dbReference>
<accession>A0AAV1C264</accession>